<dbReference type="PANTHER" id="PTHR33287:SF11">
    <property type="entry name" value="OS03G0778400 PROTEIN"/>
    <property type="match status" value="1"/>
</dbReference>
<dbReference type="OrthoDB" id="1978431at2759"/>
<evidence type="ECO:0008006" key="5">
    <source>
        <dbReference type="Google" id="ProtNLM"/>
    </source>
</evidence>
<reference evidence="3" key="1">
    <citation type="submission" date="2021-01" db="EMBL/GenBank/DDBJ databases">
        <title>Adiantum capillus-veneris genome.</title>
        <authorList>
            <person name="Fang Y."/>
            <person name="Liao Q."/>
        </authorList>
    </citation>
    <scope>NUCLEOTIDE SEQUENCE</scope>
    <source>
        <strain evidence="3">H3</strain>
        <tissue evidence="3">Leaf</tissue>
    </source>
</reference>
<dbReference type="EMBL" id="JABFUD020000014">
    <property type="protein sequence ID" value="KAI5070724.1"/>
    <property type="molecule type" value="Genomic_DNA"/>
</dbReference>
<feature type="transmembrane region" description="Helical" evidence="2">
    <location>
        <begin position="160"/>
        <end position="179"/>
    </location>
</feature>
<evidence type="ECO:0000256" key="1">
    <source>
        <dbReference type="SAM" id="MobiDB-lite"/>
    </source>
</evidence>
<keyword evidence="2" id="KW-1133">Transmembrane helix</keyword>
<evidence type="ECO:0000313" key="4">
    <source>
        <dbReference type="Proteomes" id="UP000886520"/>
    </source>
</evidence>
<keyword evidence="2" id="KW-0812">Transmembrane</keyword>
<feature type="non-terminal residue" evidence="3">
    <location>
        <position position="1"/>
    </location>
</feature>
<proteinExistence type="predicted"/>
<keyword evidence="4" id="KW-1185">Reference proteome</keyword>
<feature type="transmembrane region" description="Helical" evidence="2">
    <location>
        <begin position="240"/>
        <end position="262"/>
    </location>
</feature>
<keyword evidence="2" id="KW-0472">Membrane</keyword>
<feature type="compositionally biased region" description="Basic and acidic residues" evidence="1">
    <location>
        <begin position="60"/>
        <end position="69"/>
    </location>
</feature>
<organism evidence="3 4">
    <name type="scientific">Adiantum capillus-veneris</name>
    <name type="common">Maidenhair fern</name>
    <dbReference type="NCBI Taxonomy" id="13818"/>
    <lineage>
        <taxon>Eukaryota</taxon>
        <taxon>Viridiplantae</taxon>
        <taxon>Streptophyta</taxon>
        <taxon>Embryophyta</taxon>
        <taxon>Tracheophyta</taxon>
        <taxon>Polypodiopsida</taxon>
        <taxon>Polypodiidae</taxon>
        <taxon>Polypodiales</taxon>
        <taxon>Pteridineae</taxon>
        <taxon>Pteridaceae</taxon>
        <taxon>Vittarioideae</taxon>
        <taxon>Adiantum</taxon>
    </lineage>
</organism>
<evidence type="ECO:0000256" key="2">
    <source>
        <dbReference type="SAM" id="Phobius"/>
    </source>
</evidence>
<feature type="compositionally biased region" description="Low complexity" evidence="1">
    <location>
        <begin position="38"/>
        <end position="49"/>
    </location>
</feature>
<feature type="region of interest" description="Disordered" evidence="1">
    <location>
        <begin position="1"/>
        <end position="77"/>
    </location>
</feature>
<sequence length="389" mass="42131">MESNSSVRIEMHGIPGLHGAQGGIDQTVSHDSTRDQDSSTTTSSSGNSSPLFFASPSPDPGRRPVDRDSTTASASVAVAVDGAGQRAKALKSLRESIPHAMRLKQLQMSEQQHQKDGSRHKKSVRRLSKELYVIVSWYALLQSTLFAAVAQTSMFTCEDWWGPVCMAGLVTAGIIVSAVDKLRRMGEEEQKVLLFQSRQNAVYDKILELYWRGADCDLDFLQPQHEHDSSSDPGIYSPRAFLVLSFLLGFSVLIVISCLRMLCNPHCMDDEEFLSSLSPQQRQWYVERHRSGASSCVPTPSASPSLSEHSARSEASASTRRASHSSRHRRSSGGGGGCCGDSATDASTPPRVRRGSLPSPSLPAPTPATASPSTPGFAQLTVPRSYTPL</sequence>
<evidence type="ECO:0000313" key="3">
    <source>
        <dbReference type="EMBL" id="KAI5070724.1"/>
    </source>
</evidence>
<accession>A0A9D4UN87</accession>
<protein>
    <recommendedName>
        <fullName evidence="5">Transmembrane protein</fullName>
    </recommendedName>
</protein>
<feature type="compositionally biased region" description="Basic residues" evidence="1">
    <location>
        <begin position="321"/>
        <end position="331"/>
    </location>
</feature>
<feature type="region of interest" description="Disordered" evidence="1">
    <location>
        <begin position="292"/>
        <end position="389"/>
    </location>
</feature>
<name>A0A9D4UN87_ADICA</name>
<dbReference type="PANTHER" id="PTHR33287">
    <property type="entry name" value="OS03G0453550 PROTEIN"/>
    <property type="match status" value="1"/>
</dbReference>
<gene>
    <name evidence="3" type="ORF">GOP47_0015067</name>
</gene>
<feature type="transmembrane region" description="Helical" evidence="2">
    <location>
        <begin position="131"/>
        <end position="154"/>
    </location>
</feature>
<comment type="caution">
    <text evidence="3">The sequence shown here is derived from an EMBL/GenBank/DDBJ whole genome shotgun (WGS) entry which is preliminary data.</text>
</comment>
<feature type="compositionally biased region" description="Polar residues" evidence="1">
    <location>
        <begin position="292"/>
        <end position="306"/>
    </location>
</feature>
<dbReference type="Proteomes" id="UP000886520">
    <property type="component" value="Chromosome 14"/>
</dbReference>
<dbReference type="AlphaFoldDB" id="A0A9D4UN87"/>